<reference evidence="1" key="1">
    <citation type="submission" date="2021-05" db="EMBL/GenBank/DDBJ databases">
        <authorList>
            <person name="Alioto T."/>
            <person name="Alioto T."/>
            <person name="Gomez Garrido J."/>
        </authorList>
    </citation>
    <scope>NUCLEOTIDE SEQUENCE</scope>
</reference>
<sequence>MIRRPRRSTLFPYRRSSDLSSTLHITCGAFDSFLDRCLEYSVIDFLRVQAFVRVYWKFVREHPQIPFLEIGRATRCNRTDVHLPTQNLTKQRNVVQIMAKF</sequence>
<organism evidence="1">
    <name type="scientific">Cacopsylla melanoneura</name>
    <dbReference type="NCBI Taxonomy" id="428564"/>
    <lineage>
        <taxon>Eukaryota</taxon>
        <taxon>Metazoa</taxon>
        <taxon>Ecdysozoa</taxon>
        <taxon>Arthropoda</taxon>
        <taxon>Hexapoda</taxon>
        <taxon>Insecta</taxon>
        <taxon>Pterygota</taxon>
        <taxon>Neoptera</taxon>
        <taxon>Paraneoptera</taxon>
        <taxon>Hemiptera</taxon>
        <taxon>Sternorrhyncha</taxon>
        <taxon>Psylloidea</taxon>
        <taxon>Psyllidae</taxon>
        <taxon>Psyllinae</taxon>
        <taxon>Cacopsylla</taxon>
    </lineage>
</organism>
<dbReference type="EMBL" id="HBUF01253251">
    <property type="protein sequence ID" value="CAG6680782.1"/>
    <property type="molecule type" value="Transcribed_RNA"/>
</dbReference>
<accession>A0A8D8T7D1</accession>
<dbReference type="EMBL" id="HBUF01253253">
    <property type="protein sequence ID" value="CAG6680792.1"/>
    <property type="molecule type" value="Transcribed_RNA"/>
</dbReference>
<dbReference type="EMBL" id="HBUF01253252">
    <property type="protein sequence ID" value="CAG6680787.1"/>
    <property type="molecule type" value="Transcribed_RNA"/>
</dbReference>
<protein>
    <submittedName>
        <fullName evidence="1">Uncharacterized protein</fullName>
    </submittedName>
</protein>
<dbReference type="EMBL" id="HBUF01253254">
    <property type="protein sequence ID" value="CAG6680797.1"/>
    <property type="molecule type" value="Transcribed_RNA"/>
</dbReference>
<proteinExistence type="predicted"/>
<dbReference type="AlphaFoldDB" id="A0A8D8T7D1"/>
<evidence type="ECO:0000313" key="1">
    <source>
        <dbReference type="EMBL" id="CAG6680782.1"/>
    </source>
</evidence>
<name>A0A8D8T7D1_9HEMI</name>